<organism evidence="1 2">
    <name type="scientific">Insolitispirillum peregrinum</name>
    <dbReference type="NCBI Taxonomy" id="80876"/>
    <lineage>
        <taxon>Bacteria</taxon>
        <taxon>Pseudomonadati</taxon>
        <taxon>Pseudomonadota</taxon>
        <taxon>Alphaproteobacteria</taxon>
        <taxon>Rhodospirillales</taxon>
        <taxon>Novispirillaceae</taxon>
        <taxon>Insolitispirillum</taxon>
    </lineage>
</organism>
<name>A0A1N7MUJ6_9PROT</name>
<reference evidence="1 2" key="1">
    <citation type="submission" date="2017-01" db="EMBL/GenBank/DDBJ databases">
        <authorList>
            <person name="Mah S.A."/>
            <person name="Swanson W.J."/>
            <person name="Moy G.W."/>
            <person name="Vacquier V.D."/>
        </authorList>
    </citation>
    <scope>NUCLEOTIDE SEQUENCE [LARGE SCALE GENOMIC DNA]</scope>
    <source>
        <strain evidence="1 2">DSM 11589</strain>
    </source>
</reference>
<evidence type="ECO:0000313" key="2">
    <source>
        <dbReference type="Proteomes" id="UP000185678"/>
    </source>
</evidence>
<dbReference type="RefSeq" id="WP_076400790.1">
    <property type="nucleotide sequence ID" value="NZ_FTOA01000004.1"/>
</dbReference>
<gene>
    <name evidence="1" type="ORF">SAMN05421779_104366</name>
</gene>
<evidence type="ECO:0000313" key="1">
    <source>
        <dbReference type="EMBL" id="SIS89776.1"/>
    </source>
</evidence>
<dbReference type="EMBL" id="FTOA01000004">
    <property type="protein sequence ID" value="SIS89776.1"/>
    <property type="molecule type" value="Genomic_DNA"/>
</dbReference>
<dbReference type="Proteomes" id="UP000185678">
    <property type="component" value="Unassembled WGS sequence"/>
</dbReference>
<accession>A0A1N7MUJ6</accession>
<sequence>MLSSAQSFGSVLALPLARASVAGALLIVASLTPALADDQALASDLAVARAELQKVSLGPRTAQRATLLGVAQDSFACWSAESTATPPDREEAAACRADFWAVVGELQAVDHQTTRSAQVR</sequence>
<protein>
    <recommendedName>
        <fullName evidence="3">UrcA family protein</fullName>
    </recommendedName>
</protein>
<dbReference type="AlphaFoldDB" id="A0A1N7MUJ6"/>
<keyword evidence="2" id="KW-1185">Reference proteome</keyword>
<proteinExistence type="predicted"/>
<evidence type="ECO:0008006" key="3">
    <source>
        <dbReference type="Google" id="ProtNLM"/>
    </source>
</evidence>
<dbReference type="STRING" id="80876.SAMN05421779_104366"/>